<feature type="transmembrane region" description="Helical" evidence="3">
    <location>
        <begin position="65"/>
        <end position="85"/>
    </location>
</feature>
<dbReference type="EMBL" id="GL348717">
    <property type="protein sequence ID" value="EFH53884.1"/>
    <property type="molecule type" value="Genomic_DNA"/>
</dbReference>
<keyword evidence="3" id="KW-0472">Membrane</keyword>
<dbReference type="Gene3D" id="3.30.420.10">
    <property type="entry name" value="Ribonuclease H-like superfamily/Ribonuclease H"/>
    <property type="match status" value="1"/>
</dbReference>
<name>D7LRZ8_ARALL</name>
<keyword evidence="1" id="KW-0540">Nuclease</keyword>
<dbReference type="GO" id="GO:0008408">
    <property type="term" value="F:3'-5' exonuclease activity"/>
    <property type="evidence" value="ECO:0007669"/>
    <property type="project" value="TreeGrafter"/>
</dbReference>
<dbReference type="Proteomes" id="UP000008694">
    <property type="component" value="Unassembled WGS sequence"/>
</dbReference>
<gene>
    <name evidence="4" type="ORF">ARALYDRAFT_906119</name>
</gene>
<reference evidence="5" key="1">
    <citation type="journal article" date="2011" name="Nat. Genet.">
        <title>The Arabidopsis lyrata genome sequence and the basis of rapid genome size change.</title>
        <authorList>
            <person name="Hu T.T."/>
            <person name="Pattyn P."/>
            <person name="Bakker E.G."/>
            <person name="Cao J."/>
            <person name="Cheng J.-F."/>
            <person name="Clark R.M."/>
            <person name="Fahlgren N."/>
            <person name="Fawcett J.A."/>
            <person name="Grimwood J."/>
            <person name="Gundlach H."/>
            <person name="Haberer G."/>
            <person name="Hollister J.D."/>
            <person name="Ossowski S."/>
            <person name="Ottilar R.P."/>
            <person name="Salamov A.A."/>
            <person name="Schneeberger K."/>
            <person name="Spannagl M."/>
            <person name="Wang X."/>
            <person name="Yang L."/>
            <person name="Nasrallah M.E."/>
            <person name="Bergelson J."/>
            <person name="Carrington J.C."/>
            <person name="Gaut B.S."/>
            <person name="Schmutz J."/>
            <person name="Mayer K.F.X."/>
            <person name="Van de Peer Y."/>
            <person name="Grigoriev I.V."/>
            <person name="Nordborg M."/>
            <person name="Weigel D."/>
            <person name="Guo Y.-L."/>
        </authorList>
    </citation>
    <scope>NUCLEOTIDE SEQUENCE [LARGE SCALE GENOMIC DNA]</scope>
    <source>
        <strain evidence="5">cv. MN47</strain>
    </source>
</reference>
<dbReference type="GO" id="GO:0005737">
    <property type="term" value="C:cytoplasm"/>
    <property type="evidence" value="ECO:0007669"/>
    <property type="project" value="TreeGrafter"/>
</dbReference>
<protein>
    <recommendedName>
        <fullName evidence="6">3'-5' exonuclease domain-containing protein</fullName>
    </recommendedName>
</protein>
<evidence type="ECO:0008006" key="6">
    <source>
        <dbReference type="Google" id="ProtNLM"/>
    </source>
</evidence>
<dbReference type="InterPro" id="IPR012337">
    <property type="entry name" value="RNaseH-like_sf"/>
</dbReference>
<evidence type="ECO:0000256" key="1">
    <source>
        <dbReference type="ARBA" id="ARBA00022722"/>
    </source>
</evidence>
<evidence type="ECO:0000313" key="5">
    <source>
        <dbReference type="Proteomes" id="UP000008694"/>
    </source>
</evidence>
<keyword evidence="3" id="KW-1133">Transmembrane helix</keyword>
<keyword evidence="2" id="KW-0378">Hydrolase</keyword>
<dbReference type="SUPFAM" id="SSF53098">
    <property type="entry name" value="Ribonuclease H-like"/>
    <property type="match status" value="1"/>
</dbReference>
<accession>D7LRZ8</accession>
<keyword evidence="3" id="KW-0812">Transmembrane</keyword>
<dbReference type="HOGENOM" id="CLU_1404199_0_0_1"/>
<dbReference type="GO" id="GO:0003676">
    <property type="term" value="F:nucleic acid binding"/>
    <property type="evidence" value="ECO:0007669"/>
    <property type="project" value="InterPro"/>
</dbReference>
<organism evidence="5">
    <name type="scientific">Arabidopsis lyrata subsp. lyrata</name>
    <name type="common">Lyre-leaved rock-cress</name>
    <dbReference type="NCBI Taxonomy" id="81972"/>
    <lineage>
        <taxon>Eukaryota</taxon>
        <taxon>Viridiplantae</taxon>
        <taxon>Streptophyta</taxon>
        <taxon>Embryophyta</taxon>
        <taxon>Tracheophyta</taxon>
        <taxon>Spermatophyta</taxon>
        <taxon>Magnoliopsida</taxon>
        <taxon>eudicotyledons</taxon>
        <taxon>Gunneridae</taxon>
        <taxon>Pentapetalae</taxon>
        <taxon>rosids</taxon>
        <taxon>malvids</taxon>
        <taxon>Brassicales</taxon>
        <taxon>Brassicaceae</taxon>
        <taxon>Camelineae</taxon>
        <taxon>Arabidopsis</taxon>
    </lineage>
</organism>
<evidence type="ECO:0000256" key="2">
    <source>
        <dbReference type="ARBA" id="ARBA00022801"/>
    </source>
</evidence>
<dbReference type="STRING" id="81972.D7LRZ8"/>
<dbReference type="GO" id="GO:0005634">
    <property type="term" value="C:nucleus"/>
    <property type="evidence" value="ECO:0007669"/>
    <property type="project" value="TreeGrafter"/>
</dbReference>
<dbReference type="Gramene" id="scaffold_501823.1">
    <property type="protein sequence ID" value="scaffold_501823.1"/>
    <property type="gene ID" value="scaffold_501823.1"/>
</dbReference>
<evidence type="ECO:0000313" key="4">
    <source>
        <dbReference type="EMBL" id="EFH53884.1"/>
    </source>
</evidence>
<evidence type="ECO:0000256" key="3">
    <source>
        <dbReference type="SAM" id="Phobius"/>
    </source>
</evidence>
<dbReference type="AlphaFoldDB" id="D7LRZ8"/>
<dbReference type="InterPro" id="IPR051132">
    <property type="entry name" value="3-5_Exonuclease_domain"/>
</dbReference>
<sequence>MAIKTMEVDKIYQVRFGGGVFTVTVAKTCAAVEDWIRNVESVHSERILRNELVAGISIQWKKNRVCLLQVCVGGSVLIVVLRFFYRLPTPLHRFLNLSTGLKLYGLGVGTYQRRLAGGRLKIKTNFINDLLGDGDSSIANLLKAAHVSNHGECLLYLQDHSISVSDWNQSYLEVRQILHASLKAIVPFYLARFA</sequence>
<dbReference type="InterPro" id="IPR036397">
    <property type="entry name" value="RNaseH_sf"/>
</dbReference>
<dbReference type="PANTHER" id="PTHR13620:SF121">
    <property type="entry name" value="EMB|CAB82946.1-RELATED"/>
    <property type="match status" value="1"/>
</dbReference>
<dbReference type="PANTHER" id="PTHR13620">
    <property type="entry name" value="3-5 EXONUCLEASE"/>
    <property type="match status" value="1"/>
</dbReference>
<keyword evidence="5" id="KW-1185">Reference proteome</keyword>
<dbReference type="eggNOG" id="KOG4373">
    <property type="taxonomic scope" value="Eukaryota"/>
</dbReference>
<proteinExistence type="predicted"/>